<feature type="compositionally biased region" description="Polar residues" evidence="1">
    <location>
        <begin position="71"/>
        <end position="85"/>
    </location>
</feature>
<reference evidence="2" key="1">
    <citation type="submission" date="2020-06" db="EMBL/GenBank/DDBJ databases">
        <title>Draft genome of Bugula neritina, a colonial animal packing powerful symbionts and potential medicines.</title>
        <authorList>
            <person name="Rayko M."/>
        </authorList>
    </citation>
    <scope>NUCLEOTIDE SEQUENCE [LARGE SCALE GENOMIC DNA]</scope>
    <source>
        <strain evidence="2">Kwan_BN1</strain>
    </source>
</reference>
<feature type="region of interest" description="Disordered" evidence="1">
    <location>
        <begin position="382"/>
        <end position="581"/>
    </location>
</feature>
<gene>
    <name evidence="2" type="ORF">EB796_003776</name>
</gene>
<accession>A0A7J7KI77</accession>
<feature type="compositionally biased region" description="Basic and acidic residues" evidence="1">
    <location>
        <begin position="534"/>
        <end position="567"/>
    </location>
</feature>
<protein>
    <submittedName>
        <fullName evidence="2">Uncharacterized protein</fullName>
    </submittedName>
</protein>
<evidence type="ECO:0000313" key="2">
    <source>
        <dbReference type="EMBL" id="KAF6037927.1"/>
    </source>
</evidence>
<feature type="compositionally biased region" description="Acidic residues" evidence="1">
    <location>
        <begin position="91"/>
        <end position="100"/>
    </location>
</feature>
<feature type="compositionally biased region" description="Polar residues" evidence="1">
    <location>
        <begin position="454"/>
        <end position="465"/>
    </location>
</feature>
<evidence type="ECO:0000256" key="1">
    <source>
        <dbReference type="SAM" id="MobiDB-lite"/>
    </source>
</evidence>
<comment type="caution">
    <text evidence="2">The sequence shown here is derived from an EMBL/GenBank/DDBJ whole genome shotgun (WGS) entry which is preliminary data.</text>
</comment>
<proteinExistence type="predicted"/>
<sequence>MESDSDDEALCFNSNLLSNQGEATAKINESEVLDSQDLFAAETQAMSYGAADGGSEDDMLFDCRRKQFPTLNSVLPLNSPPQVEKSSAEKDENDGEDLFDFETQAAEFNQSGEGDKEERNSNADSTDSELSLEDVFCMPTTGRKRSSVETNCSVDDGGETQVLDKSEEKTPPKKKSRPTLLLHRASPLLHSPVVAHAACNGHASQNQLGHASQNQLGHASQNQLSQQTIVDDSLDEANSPEFIGSPEIDVMQTQAVVTVPESDEEHDMTKVIDSSIDMFSKETQVVPVFHHTSDVADDMADVSQSDELFCMQTQAVCYTSSQVNPENELLEAETQPVINASGESSILNDSLKENINQCIDKLTREEVSPQKELLSCSQHLGLSSVNSGITPPTPDTAELSVHSVTAPETKHPVLSSRSENELSQSKKIRESPTLKESKVSTPSQKSPGAKFTPTGVTSASVGESENSVKEAGDNSSTADISSNTRLDSKTPYQSSLAEVDSESSNNGRRTQSSRLKIDTASSSRPDRHKQRPVRFRENSKKKNEKGQERGKSDSSARNRGSSDHTRQVTEGVESPEETLISSHRRARLAEREQTVKFHQFWSCLLIFPELPIMHCQCWSCSQ</sequence>
<evidence type="ECO:0000313" key="3">
    <source>
        <dbReference type="Proteomes" id="UP000593567"/>
    </source>
</evidence>
<feature type="compositionally biased region" description="Polar residues" evidence="1">
    <location>
        <begin position="415"/>
        <end position="425"/>
    </location>
</feature>
<dbReference type="AlphaFoldDB" id="A0A7J7KI77"/>
<name>A0A7J7KI77_BUGNE</name>
<dbReference type="EMBL" id="VXIV02000495">
    <property type="protein sequence ID" value="KAF6037927.1"/>
    <property type="molecule type" value="Genomic_DNA"/>
</dbReference>
<keyword evidence="3" id="KW-1185">Reference proteome</keyword>
<dbReference type="Proteomes" id="UP000593567">
    <property type="component" value="Unassembled WGS sequence"/>
</dbReference>
<organism evidence="2 3">
    <name type="scientific">Bugula neritina</name>
    <name type="common">Brown bryozoan</name>
    <name type="synonym">Sertularia neritina</name>
    <dbReference type="NCBI Taxonomy" id="10212"/>
    <lineage>
        <taxon>Eukaryota</taxon>
        <taxon>Metazoa</taxon>
        <taxon>Spiralia</taxon>
        <taxon>Lophotrochozoa</taxon>
        <taxon>Bryozoa</taxon>
        <taxon>Gymnolaemata</taxon>
        <taxon>Cheilostomatida</taxon>
        <taxon>Flustrina</taxon>
        <taxon>Buguloidea</taxon>
        <taxon>Bugulidae</taxon>
        <taxon>Bugula</taxon>
    </lineage>
</organism>
<feature type="region of interest" description="Disordered" evidence="1">
    <location>
        <begin position="71"/>
        <end position="180"/>
    </location>
</feature>
<feature type="compositionally biased region" description="Polar residues" evidence="1">
    <location>
        <begin position="473"/>
        <end position="523"/>
    </location>
</feature>
<feature type="compositionally biased region" description="Basic and acidic residues" evidence="1">
    <location>
        <begin position="162"/>
        <end position="171"/>
    </location>
</feature>
<feature type="compositionally biased region" description="Basic and acidic residues" evidence="1">
    <location>
        <begin position="427"/>
        <end position="438"/>
    </location>
</feature>